<feature type="compositionally biased region" description="Basic residues" evidence="1">
    <location>
        <begin position="697"/>
        <end position="709"/>
    </location>
</feature>
<keyword evidence="2" id="KW-1133">Transmembrane helix</keyword>
<dbReference type="EMBL" id="VLTL01000148">
    <property type="protein sequence ID" value="KAA0158432.1"/>
    <property type="molecule type" value="Genomic_DNA"/>
</dbReference>
<dbReference type="Proteomes" id="UP000324907">
    <property type="component" value="Unassembled WGS sequence"/>
</dbReference>
<feature type="domain" description="WW" evidence="3">
    <location>
        <begin position="250"/>
        <end position="278"/>
    </location>
</feature>
<sequence length="1960" mass="205811">MMVMGDSDSESGAGSGDVYDDGDSDATSIARSSVARSGRAPGAVAGRHGAAIKAIQEAGESSSGAEDASDAGDVRTDSDEDEDEDDAPRPVGAAAAHLRAASGPVASRGHSRTGTAEAASVAGALAAVGGAGTASDSSDAEGSDDSESDGYADGQADYDYAGVADGDYDGTEWQAGAGLAAAGATPDASLTVAGARGHRYSDTDFYNQVPDDGASETDADAWGGGLSEAQWAEIADASELVRTIAGWHVWSFSLDGVTMQRYYQNKRSGQSQWEPPVEVSRALAKEARRAKINKFAYEGLDEDDDPRPWVAPTIARSYRERHDSIFASGTAPYCATKERDFAVMGVGVSLYFRLLRTLASFFVLATLMYIPALIIFGNGSRIPNSFMDPLSAARLTLGNIGSRSLAAVEQDAVVGSNPAFAMLGSMVLSGYEASYVVSFVDLGVLVLFTVVLVVFAQRIDKDVDEAERHVVRARDFTIYVRGLPEDTSEGEVRDFFSERFSLDDLDAQFRILDGQEVSPELAAEMDAAKAGMFQRIRQHGEAAAAARSRVAERVRKAAVLRAGVQAFAVKPAIKIGASDTSGFIEAGGSAKPSGDSADAASAGGAGDAKPARAAVAAAAGAAAGAAGGGDPGSKPSFADALLLVQASPTVGPALPPTLETQSPGTQAPAMPGTPGSDQLTPGGSVAYKLPEFEKKERMRLRAAQRKARREGRAAPTTHTREVTDISVVGVGSLLPSRRNPGHEAEDEQLRKAVRDRLAVYAVASVLDMEDAFGDNGSSGMASPTASVGRSSAEGGRTTRAGGRRFDFTELQNLGTSAGDAAEGAMSAAAAVRIVPAFHPSVSPQKSPDFSAFPEAGAESGSPHAAHVLSTPQGAQPAASAPTPGHKAGSSSGADSAGSGTPTRGGRRGKKGKAPVADEIRVIAASPFAMDGSSARLGVHPVLDVTHSSKLDSLGSWVADVALVEGDGSSLRAFKRAEELTHKLRSARAQMKMARPDSVCSHRGDEKRLVKASMEVDRLGSRIALLRERVGAAKATSDTLHGQSAKLGQSFGGSAVGAMASLMATATGDNPTSTDVRGVFVTFNHEESFLRAVAAYRGSQHWYFRCCQAPQLRFRGKHKLHVEQAPDPSDLLWEYLGTSARSRQLRRCFTALAALLVLIGAIVLVLVAQAAKERLSAQVPDLADCDSTLPQAFFGSASNVTSAAADVGGAEAAVSLGTSSPVVFDRPLALGVSRLEQGVIDQACGSGSFFIGYLDPRLKAYVEGGYPSSSSASAIASACASADPSGGSGLDPDVVLESPSCPNPVTKLSGQCPCIKPSSTARCSNLACFDRSLRSEEVRCETWPVNTIVGCFCLAAFQRLLASDGAIGGTSKFVELHQDVCGNFAASYAQTQALTIVASLSAAIVNVLLAKLMKALVEFERHISVSKRSRALVSKTTVAQIFNTAAVMLLVQMKLPNGASDNVPVLKELGILQGTLDSMTWQWYVGVGFGVFTTLAVTAVLSALLPVAGYCLKRFRRWRVGSTAAIAERGTVPTQRQLNKLFLDKAPRLDERYPPMLAMAFVALVYSAGVPLLAPVAAASLWATYALDKFCLLRLQRKPPAYSGELARYAVTLLPYAIVAHCAMAVLMFGQPDVLASHALPTVKSILDAADGSGSLSAALTGAQRLDAIGLGPRIARWNTIAFAVFGTCLFLFLVLRGIVWKTVVNTIASCGLADLCSCSCCSEEAQGLPPRKWSAPFSGFYGRALDDRADLWRRRTCREILPGWLSCLLCLCCCGKGRGETYSQVTARYERVRLSAVELSQGFRIERIGRVPLLRKVLMHTPPPKLAVGGGTAVLPSDPEPLRPKLTWEVITDQSGLASYALEHNPEYSQAVLASEKRARKPLTARSSGGEVDLSAVASAADQYAASRSNDDDDDGDEEAGEDDTDDEDDDVDQAVLDEFEADQPPSLMVPAKRRRSRQG</sequence>
<evidence type="ECO:0000313" key="5">
    <source>
        <dbReference type="Proteomes" id="UP000324907"/>
    </source>
</evidence>
<feature type="region of interest" description="Disordered" evidence="1">
    <location>
        <begin position="130"/>
        <end position="158"/>
    </location>
</feature>
<dbReference type="InterPro" id="IPR045122">
    <property type="entry name" value="Csc1-like"/>
</dbReference>
<dbReference type="CDD" id="cd00201">
    <property type="entry name" value="WW"/>
    <property type="match status" value="1"/>
</dbReference>
<proteinExistence type="predicted"/>
<feature type="compositionally biased region" description="Low complexity" evidence="1">
    <location>
        <begin position="887"/>
        <end position="903"/>
    </location>
</feature>
<dbReference type="GO" id="GO:0005886">
    <property type="term" value="C:plasma membrane"/>
    <property type="evidence" value="ECO:0007669"/>
    <property type="project" value="TreeGrafter"/>
</dbReference>
<feature type="region of interest" description="Disordered" evidence="1">
    <location>
        <begin position="651"/>
        <end position="684"/>
    </location>
</feature>
<dbReference type="PROSITE" id="PS01159">
    <property type="entry name" value="WW_DOMAIN_1"/>
    <property type="match status" value="1"/>
</dbReference>
<feature type="region of interest" description="Disordered" evidence="1">
    <location>
        <begin position="697"/>
        <end position="718"/>
    </location>
</feature>
<feature type="transmembrane region" description="Helical" evidence="2">
    <location>
        <begin position="1605"/>
        <end position="1628"/>
    </location>
</feature>
<feature type="transmembrane region" description="Helical" evidence="2">
    <location>
        <begin position="1556"/>
        <end position="1585"/>
    </location>
</feature>
<feature type="transmembrane region" description="Helical" evidence="2">
    <location>
        <begin position="358"/>
        <end position="377"/>
    </location>
</feature>
<name>A0A5A8CZ40_CAFRO</name>
<feature type="transmembrane region" description="Helical" evidence="2">
    <location>
        <begin position="1680"/>
        <end position="1700"/>
    </location>
</feature>
<gene>
    <name evidence="4" type="ORF">FNF28_06226</name>
</gene>
<reference evidence="4 5" key="1">
    <citation type="submission" date="2019-07" db="EMBL/GenBank/DDBJ databases">
        <title>Genomes of Cafeteria roenbergensis.</title>
        <authorList>
            <person name="Fischer M.G."/>
            <person name="Hackl T."/>
            <person name="Roman M."/>
        </authorList>
    </citation>
    <scope>NUCLEOTIDE SEQUENCE [LARGE SCALE GENOMIC DNA]</scope>
    <source>
        <strain evidence="4 5">RCC970-E3</strain>
    </source>
</reference>
<dbReference type="GO" id="GO:0005227">
    <property type="term" value="F:calcium-activated cation channel activity"/>
    <property type="evidence" value="ECO:0007669"/>
    <property type="project" value="InterPro"/>
</dbReference>
<feature type="transmembrane region" description="Helical" evidence="2">
    <location>
        <begin position="1392"/>
        <end position="1411"/>
    </location>
</feature>
<evidence type="ECO:0000313" key="4">
    <source>
        <dbReference type="EMBL" id="KAA0158432.1"/>
    </source>
</evidence>
<feature type="region of interest" description="Disordered" evidence="1">
    <location>
        <begin position="1"/>
        <end position="118"/>
    </location>
</feature>
<feature type="transmembrane region" description="Helical" evidence="2">
    <location>
        <begin position="1482"/>
        <end position="1511"/>
    </location>
</feature>
<feature type="region of interest" description="Disordered" evidence="1">
    <location>
        <begin position="1883"/>
        <end position="1960"/>
    </location>
</feature>
<feature type="transmembrane region" description="Helical" evidence="2">
    <location>
        <begin position="1431"/>
        <end position="1450"/>
    </location>
</feature>
<feature type="region of interest" description="Disordered" evidence="1">
    <location>
        <begin position="775"/>
        <end position="806"/>
    </location>
</feature>
<dbReference type="PROSITE" id="PS50020">
    <property type="entry name" value="WW_DOMAIN_2"/>
    <property type="match status" value="1"/>
</dbReference>
<evidence type="ECO:0000259" key="3">
    <source>
        <dbReference type="PROSITE" id="PS50020"/>
    </source>
</evidence>
<feature type="compositionally biased region" description="Polar residues" evidence="1">
    <location>
        <begin position="775"/>
        <end position="789"/>
    </location>
</feature>
<keyword evidence="2" id="KW-0472">Membrane</keyword>
<feature type="compositionally biased region" description="Acidic residues" evidence="1">
    <location>
        <begin position="1911"/>
        <end position="1942"/>
    </location>
</feature>
<feature type="transmembrane region" description="Helical" evidence="2">
    <location>
        <begin position="433"/>
        <end position="455"/>
    </location>
</feature>
<dbReference type="InterPro" id="IPR001202">
    <property type="entry name" value="WW_dom"/>
</dbReference>
<comment type="caution">
    <text evidence="4">The sequence shown here is derived from an EMBL/GenBank/DDBJ whole genome shotgun (WGS) entry which is preliminary data.</text>
</comment>
<evidence type="ECO:0000256" key="2">
    <source>
        <dbReference type="SAM" id="Phobius"/>
    </source>
</evidence>
<feature type="transmembrane region" description="Helical" evidence="2">
    <location>
        <begin position="1148"/>
        <end position="1170"/>
    </location>
</feature>
<accession>A0A5A8CZ40</accession>
<dbReference type="PANTHER" id="PTHR13018:SF135">
    <property type="entry name" value="CSC1_OSCA1-LIKE 7TM REGION DOMAIN-CONTAINING PROTEIN"/>
    <property type="match status" value="1"/>
</dbReference>
<keyword evidence="2" id="KW-0812">Transmembrane</keyword>
<feature type="compositionally biased region" description="Low complexity" evidence="1">
    <location>
        <begin position="1895"/>
        <end position="1908"/>
    </location>
</feature>
<protein>
    <recommendedName>
        <fullName evidence="3">WW domain-containing protein</fullName>
    </recommendedName>
</protein>
<organism evidence="4 5">
    <name type="scientific">Cafeteria roenbergensis</name>
    <name type="common">Marine flagellate</name>
    <dbReference type="NCBI Taxonomy" id="33653"/>
    <lineage>
        <taxon>Eukaryota</taxon>
        <taxon>Sar</taxon>
        <taxon>Stramenopiles</taxon>
        <taxon>Bigyra</taxon>
        <taxon>Opalozoa</taxon>
        <taxon>Bicosoecida</taxon>
        <taxon>Cafeteriaceae</taxon>
        <taxon>Cafeteria</taxon>
    </lineage>
</organism>
<dbReference type="PANTHER" id="PTHR13018">
    <property type="entry name" value="PROBABLE MEMBRANE PROTEIN DUF221-RELATED"/>
    <property type="match status" value="1"/>
</dbReference>
<feature type="compositionally biased region" description="Low complexity" evidence="1">
    <location>
        <begin position="57"/>
        <end position="66"/>
    </location>
</feature>
<evidence type="ECO:0000256" key="1">
    <source>
        <dbReference type="SAM" id="MobiDB-lite"/>
    </source>
</evidence>
<feature type="compositionally biased region" description="Acidic residues" evidence="1">
    <location>
        <begin position="138"/>
        <end position="150"/>
    </location>
</feature>
<feature type="region of interest" description="Disordered" evidence="1">
    <location>
        <begin position="840"/>
        <end position="914"/>
    </location>
</feature>